<feature type="non-terminal residue" evidence="1">
    <location>
        <position position="154"/>
    </location>
</feature>
<gene>
    <name evidence="1" type="ORF">MRATA1EN22A_LOCUS8156</name>
</gene>
<reference evidence="1" key="2">
    <citation type="submission" date="2025-03" db="EMBL/GenBank/DDBJ databases">
        <authorList>
            <consortium name="ELIXIR-Norway"/>
            <consortium name="Elixir Norway"/>
        </authorList>
    </citation>
    <scope>NUCLEOTIDE SEQUENCE</scope>
</reference>
<reference evidence="1" key="1">
    <citation type="submission" date="2023-05" db="EMBL/GenBank/DDBJ databases">
        <authorList>
            <consortium name="ELIXIR-Norway"/>
        </authorList>
    </citation>
    <scope>NUCLEOTIDE SEQUENCE</scope>
</reference>
<dbReference type="Proteomes" id="UP001162501">
    <property type="component" value="Chromosome 19"/>
</dbReference>
<organism evidence="1 2">
    <name type="scientific">Rangifer tarandus platyrhynchus</name>
    <name type="common">Svalbard reindeer</name>
    <dbReference type="NCBI Taxonomy" id="3082113"/>
    <lineage>
        <taxon>Eukaryota</taxon>
        <taxon>Metazoa</taxon>
        <taxon>Chordata</taxon>
        <taxon>Craniata</taxon>
        <taxon>Vertebrata</taxon>
        <taxon>Euteleostomi</taxon>
        <taxon>Mammalia</taxon>
        <taxon>Eutheria</taxon>
        <taxon>Laurasiatheria</taxon>
        <taxon>Artiodactyla</taxon>
        <taxon>Ruminantia</taxon>
        <taxon>Pecora</taxon>
        <taxon>Cervidae</taxon>
        <taxon>Odocoileinae</taxon>
        <taxon>Rangifer</taxon>
    </lineage>
</organism>
<accession>A0AC59YMP1</accession>
<feature type="non-terminal residue" evidence="1">
    <location>
        <position position="1"/>
    </location>
</feature>
<dbReference type="EMBL" id="OX596103">
    <property type="protein sequence ID" value="CAM9837720.1"/>
    <property type="molecule type" value="Genomic_DNA"/>
</dbReference>
<protein>
    <submittedName>
        <fullName evidence="1">Uncharacterized protein</fullName>
    </submittedName>
</protein>
<name>A0AC59YMP1_RANTA</name>
<evidence type="ECO:0000313" key="2">
    <source>
        <dbReference type="Proteomes" id="UP001162501"/>
    </source>
</evidence>
<proteinExistence type="predicted"/>
<evidence type="ECO:0000313" key="1">
    <source>
        <dbReference type="EMBL" id="CAM9837720.1"/>
    </source>
</evidence>
<sequence>MARGRAAAPASVPRRERGGPGAPRQAPRPRTPDPEPGSAESVAGQPKEEEAPQPSPPRAPRCRPAGCCGGNRSRRAAGTGPRTTRRRRPGEPIVWAARRRRPPGSRLLRGRAPCASRGFPVRSRCHCARPPGGCLPDCPRLRQRGRRWQWAPPR</sequence>